<protein>
    <submittedName>
        <fullName evidence="1">Uncharacterized protein</fullName>
    </submittedName>
</protein>
<gene>
    <name evidence="1" type="ORF">MM415B01557_0003</name>
</gene>
<accession>A0A6M3IL83</accession>
<reference evidence="1" key="1">
    <citation type="submission" date="2020-03" db="EMBL/GenBank/DDBJ databases">
        <title>The deep terrestrial virosphere.</title>
        <authorList>
            <person name="Holmfeldt K."/>
            <person name="Nilsson E."/>
            <person name="Simone D."/>
            <person name="Lopez-Fernandez M."/>
            <person name="Wu X."/>
            <person name="de Brujin I."/>
            <person name="Lundin D."/>
            <person name="Andersson A."/>
            <person name="Bertilsson S."/>
            <person name="Dopson M."/>
        </authorList>
    </citation>
    <scope>NUCLEOTIDE SEQUENCE</scope>
    <source>
        <strain evidence="1">MM415B01557</strain>
    </source>
</reference>
<dbReference type="EMBL" id="MT141293">
    <property type="protein sequence ID" value="QJA57807.1"/>
    <property type="molecule type" value="Genomic_DNA"/>
</dbReference>
<proteinExistence type="predicted"/>
<name>A0A6M3IL83_9ZZZZ</name>
<sequence>MLIIRRRNFENFIRSKADTQIFSVKFKYKDTVENRKLGRVNHVRPMTCRLGVSAYVKGVEKDRNATDKWHHVLTVYEMTGQDRKDEAYRRINLETIFWAKIGGIEYTVID</sequence>
<dbReference type="AlphaFoldDB" id="A0A6M3IL83"/>
<evidence type="ECO:0000313" key="1">
    <source>
        <dbReference type="EMBL" id="QJA57807.1"/>
    </source>
</evidence>
<organism evidence="1">
    <name type="scientific">viral metagenome</name>
    <dbReference type="NCBI Taxonomy" id="1070528"/>
    <lineage>
        <taxon>unclassified sequences</taxon>
        <taxon>metagenomes</taxon>
        <taxon>organismal metagenomes</taxon>
    </lineage>
</organism>